<accession>A0ABT4A663</accession>
<organism evidence="1 2">
    <name type="scientific">Archangium lansingense</name>
    <dbReference type="NCBI Taxonomy" id="2995310"/>
    <lineage>
        <taxon>Bacteria</taxon>
        <taxon>Pseudomonadati</taxon>
        <taxon>Myxococcota</taxon>
        <taxon>Myxococcia</taxon>
        <taxon>Myxococcales</taxon>
        <taxon>Cystobacterineae</taxon>
        <taxon>Archangiaceae</taxon>
        <taxon>Archangium</taxon>
    </lineage>
</organism>
<reference evidence="1 2" key="1">
    <citation type="submission" date="2022-11" db="EMBL/GenBank/DDBJ databases">
        <title>Minimal conservation of predation-associated metabolite biosynthetic gene clusters underscores biosynthetic potential of Myxococcota including descriptions for ten novel species: Archangium lansinium sp. nov., Myxococcus landrumus sp. nov., Nannocystis bai.</title>
        <authorList>
            <person name="Ahearne A."/>
            <person name="Stevens C."/>
            <person name="Phillips K."/>
        </authorList>
    </citation>
    <scope>NUCLEOTIDE SEQUENCE [LARGE SCALE GENOMIC DNA]</scope>
    <source>
        <strain evidence="1 2">MIWBW</strain>
    </source>
</reference>
<proteinExistence type="predicted"/>
<dbReference type="EMBL" id="JAPNKA010000001">
    <property type="protein sequence ID" value="MCY1077112.1"/>
    <property type="molecule type" value="Genomic_DNA"/>
</dbReference>
<evidence type="ECO:0000313" key="2">
    <source>
        <dbReference type="Proteomes" id="UP001207654"/>
    </source>
</evidence>
<keyword evidence="2" id="KW-1185">Reference proteome</keyword>
<dbReference type="Proteomes" id="UP001207654">
    <property type="component" value="Unassembled WGS sequence"/>
</dbReference>
<evidence type="ECO:0000313" key="1">
    <source>
        <dbReference type="EMBL" id="MCY1077112.1"/>
    </source>
</evidence>
<gene>
    <name evidence="1" type="ORF">OV287_21775</name>
</gene>
<dbReference type="RefSeq" id="WP_267535963.1">
    <property type="nucleotide sequence ID" value="NZ_JAPNKA010000001.1"/>
</dbReference>
<sequence length="73" mass="8486">MMRVPHSDVLLVYIGGFEACSRKHGPVFVFWFDDPSGTYMFSLFRNGERVRFRSRGAEAWFAQPRSTPALDRQ</sequence>
<comment type="caution">
    <text evidence="1">The sequence shown here is derived from an EMBL/GenBank/DDBJ whole genome shotgun (WGS) entry which is preliminary data.</text>
</comment>
<name>A0ABT4A663_9BACT</name>
<protein>
    <submittedName>
        <fullName evidence="1">Uncharacterized protein</fullName>
    </submittedName>
</protein>